<evidence type="ECO:0000313" key="3">
    <source>
        <dbReference type="Proteomes" id="UP000269998"/>
    </source>
</evidence>
<comment type="similarity">
    <text evidence="1">Belongs to the short-chain dehydrogenases/reductases (SDR) family.</text>
</comment>
<dbReference type="GO" id="GO:0031132">
    <property type="term" value="F:serine 3-dehydrogenase activity"/>
    <property type="evidence" value="ECO:0007669"/>
    <property type="project" value="UniProtKB-EC"/>
</dbReference>
<dbReference type="KEGG" id="mbai:MB901379_03482"/>
<dbReference type="InterPro" id="IPR036291">
    <property type="entry name" value="NAD(P)-bd_dom_sf"/>
</dbReference>
<gene>
    <name evidence="2" type="primary">sdh_4</name>
    <name evidence="2" type="ORF">MB901379_03482</name>
</gene>
<dbReference type="SUPFAM" id="SSF51735">
    <property type="entry name" value="NAD(P)-binding Rossmann-fold domains"/>
    <property type="match status" value="1"/>
</dbReference>
<reference evidence="3" key="1">
    <citation type="submission" date="2018-02" db="EMBL/GenBank/DDBJ databases">
        <authorList>
            <person name="Seth-Smith MB H."/>
            <person name="Seth-Smith H."/>
        </authorList>
    </citation>
    <scope>NUCLEOTIDE SEQUENCE [LARGE SCALE GENOMIC DNA]</scope>
</reference>
<dbReference type="PRINTS" id="PR00080">
    <property type="entry name" value="SDRFAMILY"/>
</dbReference>
<dbReference type="OrthoDB" id="9792003at2"/>
<sequence>MNCTRQHVVVTGASSGIGRATALRLAAAGWHVYASVRRTADGEALQAASPGGRLSPLLMDVTMADQIEAALRVVGEHVGDSGLDGLVDNAGIGVAWPVELVPLDALRRQLEVNVVGQIAVTQAFLPLLRRAVGRIVVIASIGDRFTPPFGGPLAASKAAIATLADALRQEAAPWGIRVVIVEPASINSGAADKLERDATRAIDDFGPHGAELYGASYSGMVKAALTRERRGSPPTVVADLVLKVLTVSRPRARNVIGKDSRMMAAASRWLPIPALDALRRKVFGLPKPGSLVTRKAT</sequence>
<dbReference type="Proteomes" id="UP000269998">
    <property type="component" value="Chromosome"/>
</dbReference>
<dbReference type="AlphaFoldDB" id="A0A447GHC0"/>
<evidence type="ECO:0000256" key="1">
    <source>
        <dbReference type="RuleBase" id="RU000363"/>
    </source>
</evidence>
<dbReference type="PANTHER" id="PTHR43313">
    <property type="entry name" value="SHORT-CHAIN DEHYDROGENASE/REDUCTASE FAMILY 9C"/>
    <property type="match status" value="1"/>
</dbReference>
<protein>
    <submittedName>
        <fullName evidence="2">Serine 3-dehydrogenase</fullName>
        <ecNumber evidence="2">1.1.1.276</ecNumber>
    </submittedName>
</protein>
<dbReference type="Gene3D" id="3.40.50.720">
    <property type="entry name" value="NAD(P)-binding Rossmann-like Domain"/>
    <property type="match status" value="1"/>
</dbReference>
<keyword evidence="2" id="KW-0560">Oxidoreductase</keyword>
<dbReference type="Pfam" id="PF00106">
    <property type="entry name" value="adh_short"/>
    <property type="match status" value="1"/>
</dbReference>
<dbReference type="InterPro" id="IPR002347">
    <property type="entry name" value="SDR_fam"/>
</dbReference>
<dbReference type="PRINTS" id="PR00081">
    <property type="entry name" value="GDHRDH"/>
</dbReference>
<dbReference type="EMBL" id="LR130759">
    <property type="protein sequence ID" value="VDM89896.1"/>
    <property type="molecule type" value="Genomic_DNA"/>
</dbReference>
<organism evidence="2 3">
    <name type="scientific">Mycobacterium basiliense</name>
    <dbReference type="NCBI Taxonomy" id="2094119"/>
    <lineage>
        <taxon>Bacteria</taxon>
        <taxon>Bacillati</taxon>
        <taxon>Actinomycetota</taxon>
        <taxon>Actinomycetes</taxon>
        <taxon>Mycobacteriales</taxon>
        <taxon>Mycobacteriaceae</taxon>
        <taxon>Mycobacterium</taxon>
    </lineage>
</organism>
<dbReference type="PANTHER" id="PTHR43313:SF1">
    <property type="entry name" value="3BETA-HYDROXYSTEROID DEHYDROGENASE DHS-16"/>
    <property type="match status" value="1"/>
</dbReference>
<dbReference type="EC" id="1.1.1.276" evidence="2"/>
<keyword evidence="3" id="KW-1185">Reference proteome</keyword>
<accession>A0A447GHC0</accession>
<name>A0A447GHC0_9MYCO</name>
<proteinExistence type="inferred from homology"/>
<dbReference type="GO" id="GO:0008202">
    <property type="term" value="P:steroid metabolic process"/>
    <property type="evidence" value="ECO:0007669"/>
    <property type="project" value="TreeGrafter"/>
</dbReference>
<evidence type="ECO:0000313" key="2">
    <source>
        <dbReference type="EMBL" id="VDM89896.1"/>
    </source>
</evidence>
<dbReference type="RefSeq" id="WP_158017658.1">
    <property type="nucleotide sequence ID" value="NZ_CBCSKE010000013.1"/>
</dbReference>